<keyword evidence="10" id="KW-1185">Reference proteome</keyword>
<evidence type="ECO:0000256" key="4">
    <source>
        <dbReference type="ARBA" id="ARBA00022692"/>
    </source>
</evidence>
<evidence type="ECO:0000256" key="2">
    <source>
        <dbReference type="ARBA" id="ARBA00022448"/>
    </source>
</evidence>
<dbReference type="GO" id="GO:0055085">
    <property type="term" value="P:transmembrane transport"/>
    <property type="evidence" value="ECO:0007669"/>
    <property type="project" value="InterPro"/>
</dbReference>
<dbReference type="InterPro" id="IPR035906">
    <property type="entry name" value="MetI-like_sf"/>
</dbReference>
<dbReference type="CDD" id="cd06261">
    <property type="entry name" value="TM_PBP2"/>
    <property type="match status" value="1"/>
</dbReference>
<evidence type="ECO:0000313" key="10">
    <source>
        <dbReference type="Proteomes" id="UP000199009"/>
    </source>
</evidence>
<dbReference type="Proteomes" id="UP000199009">
    <property type="component" value="Chromosome I"/>
</dbReference>
<evidence type="ECO:0000256" key="6">
    <source>
        <dbReference type="ARBA" id="ARBA00023136"/>
    </source>
</evidence>
<feature type="transmembrane region" description="Helical" evidence="7">
    <location>
        <begin position="72"/>
        <end position="93"/>
    </location>
</feature>
<dbReference type="OrthoDB" id="3524874at2"/>
<evidence type="ECO:0000256" key="3">
    <source>
        <dbReference type="ARBA" id="ARBA00022475"/>
    </source>
</evidence>
<dbReference type="EMBL" id="LT629692">
    <property type="protein sequence ID" value="SDG98066.1"/>
    <property type="molecule type" value="Genomic_DNA"/>
</dbReference>
<feature type="domain" description="ABC transmembrane type-1" evidence="8">
    <location>
        <begin position="68"/>
        <end position="260"/>
    </location>
</feature>
<comment type="subcellular location">
    <subcellularLocation>
        <location evidence="1 7">Cell membrane</location>
        <topology evidence="1 7">Multi-pass membrane protein</topology>
    </subcellularLocation>
</comment>
<dbReference type="GO" id="GO:0005886">
    <property type="term" value="C:plasma membrane"/>
    <property type="evidence" value="ECO:0007669"/>
    <property type="project" value="UniProtKB-SubCell"/>
</dbReference>
<keyword evidence="6 7" id="KW-0472">Membrane</keyword>
<organism evidence="9 10">
    <name type="scientific">Microbacterium pygmaeum</name>
    <dbReference type="NCBI Taxonomy" id="370764"/>
    <lineage>
        <taxon>Bacteria</taxon>
        <taxon>Bacillati</taxon>
        <taxon>Actinomycetota</taxon>
        <taxon>Actinomycetes</taxon>
        <taxon>Micrococcales</taxon>
        <taxon>Microbacteriaceae</taxon>
        <taxon>Microbacterium</taxon>
    </lineage>
</organism>
<evidence type="ECO:0000259" key="8">
    <source>
        <dbReference type="PROSITE" id="PS50928"/>
    </source>
</evidence>
<keyword evidence="2 7" id="KW-0813">Transport</keyword>
<dbReference type="RefSeq" id="WP_091488922.1">
    <property type="nucleotide sequence ID" value="NZ_LT629692.1"/>
</dbReference>
<comment type="similarity">
    <text evidence="7">Belongs to the binding-protein-dependent transport system permease family.</text>
</comment>
<dbReference type="STRING" id="370764.SAMN04489810_1812"/>
<feature type="transmembrane region" description="Helical" evidence="7">
    <location>
        <begin position="132"/>
        <end position="154"/>
    </location>
</feature>
<dbReference type="PROSITE" id="PS50928">
    <property type="entry name" value="ABC_TM1"/>
    <property type="match status" value="1"/>
</dbReference>
<protein>
    <submittedName>
        <fullName evidence="9">Carbohydrate ABC transporter membrane protein 2, CUT1 family</fullName>
    </submittedName>
</protein>
<feature type="transmembrane region" description="Helical" evidence="7">
    <location>
        <begin position="105"/>
        <end position="126"/>
    </location>
</feature>
<reference evidence="9 10" key="1">
    <citation type="submission" date="2016-10" db="EMBL/GenBank/DDBJ databases">
        <authorList>
            <person name="de Groot N.N."/>
        </authorList>
    </citation>
    <scope>NUCLEOTIDE SEQUENCE [LARGE SCALE GENOMIC DNA]</scope>
    <source>
        <strain evidence="9 10">DSM 23142</strain>
    </source>
</reference>
<evidence type="ECO:0000256" key="1">
    <source>
        <dbReference type="ARBA" id="ARBA00004651"/>
    </source>
</evidence>
<accession>A0A1G7YP11</accession>
<dbReference type="PANTHER" id="PTHR43744">
    <property type="entry name" value="ABC TRANSPORTER PERMEASE PROTEIN MG189-RELATED-RELATED"/>
    <property type="match status" value="1"/>
</dbReference>
<proteinExistence type="inferred from homology"/>
<evidence type="ECO:0000256" key="5">
    <source>
        <dbReference type="ARBA" id="ARBA00022989"/>
    </source>
</evidence>
<dbReference type="Gene3D" id="1.10.3720.10">
    <property type="entry name" value="MetI-like"/>
    <property type="match status" value="1"/>
</dbReference>
<name>A0A1G7YP11_9MICO</name>
<dbReference type="Pfam" id="PF00528">
    <property type="entry name" value="BPD_transp_1"/>
    <property type="match status" value="1"/>
</dbReference>
<evidence type="ECO:0000313" key="9">
    <source>
        <dbReference type="EMBL" id="SDG98066.1"/>
    </source>
</evidence>
<sequence>MKLGKLRIGRYTAITLCGLAVAFPLFYLLSGSLMTYSEIISYPPTFVPSDPQWANFAAALDYIRPRTILNTFIFVIGVLLLQLAVCLPAGFALAKIRFRGASALLVFFVLPIFVPTNLILIPTYIVTFQLGLIGSFLGMILPIAGQASVGVLLFRQFFAGLPDGLMDAARLDGAGWFQTFFRVALPLSRPIIAAYSVVTFLTAWNMYIWPLLAGPGPDTRVLTVAIAPLAQSQYSNISPSIGFAAAVVAMVPVLVVFIAFQKWFTKGVIGTGLE</sequence>
<feature type="transmembrane region" description="Helical" evidence="7">
    <location>
        <begin position="192"/>
        <end position="212"/>
    </location>
</feature>
<dbReference type="SUPFAM" id="SSF161098">
    <property type="entry name" value="MetI-like"/>
    <property type="match status" value="1"/>
</dbReference>
<dbReference type="InterPro" id="IPR000515">
    <property type="entry name" value="MetI-like"/>
</dbReference>
<evidence type="ECO:0000256" key="7">
    <source>
        <dbReference type="RuleBase" id="RU363032"/>
    </source>
</evidence>
<keyword evidence="5 7" id="KW-1133">Transmembrane helix</keyword>
<keyword evidence="3" id="KW-1003">Cell membrane</keyword>
<feature type="transmembrane region" description="Helical" evidence="7">
    <location>
        <begin position="241"/>
        <end position="260"/>
    </location>
</feature>
<keyword evidence="4 7" id="KW-0812">Transmembrane</keyword>
<dbReference type="PANTHER" id="PTHR43744:SF12">
    <property type="entry name" value="ABC TRANSPORTER PERMEASE PROTEIN MG189-RELATED"/>
    <property type="match status" value="1"/>
</dbReference>
<feature type="transmembrane region" description="Helical" evidence="7">
    <location>
        <begin position="12"/>
        <end position="29"/>
    </location>
</feature>
<dbReference type="AlphaFoldDB" id="A0A1G7YP11"/>
<gene>
    <name evidence="9" type="ORF">SAMN04489810_1812</name>
</gene>